<organism evidence="1 2">
    <name type="scientific">Ladona fulva</name>
    <name type="common">Scarce chaser dragonfly</name>
    <name type="synonym">Libellula fulva</name>
    <dbReference type="NCBI Taxonomy" id="123851"/>
    <lineage>
        <taxon>Eukaryota</taxon>
        <taxon>Metazoa</taxon>
        <taxon>Ecdysozoa</taxon>
        <taxon>Arthropoda</taxon>
        <taxon>Hexapoda</taxon>
        <taxon>Insecta</taxon>
        <taxon>Pterygota</taxon>
        <taxon>Palaeoptera</taxon>
        <taxon>Odonata</taxon>
        <taxon>Epiprocta</taxon>
        <taxon>Anisoptera</taxon>
        <taxon>Libelluloidea</taxon>
        <taxon>Libellulidae</taxon>
        <taxon>Ladona</taxon>
    </lineage>
</organism>
<name>A0A8K0K289_LADFU</name>
<dbReference type="OrthoDB" id="6622399at2759"/>
<sequence>MPRPAAVADSGRGRIGCHVLLTRADTGRGMRGAVGDVWTATMRVSVLDVSHQTLPDPSAYGTLGDGSRGGNVNNWLSLSYERENSKETVFWAPAEECPKMESDMDAHIKQRCMIEFLTVYGDNTIDVRQWVWHFKGGEKSVHGKPRSGRPCTAVIPQNEERLDQQSTTVLIGG</sequence>
<reference evidence="1" key="2">
    <citation type="submission" date="2017-10" db="EMBL/GenBank/DDBJ databases">
        <title>Ladona fulva Genome sequencing and assembly.</title>
        <authorList>
            <person name="Murali S."/>
            <person name="Richards S."/>
            <person name="Bandaranaike D."/>
            <person name="Bellair M."/>
            <person name="Blankenburg K."/>
            <person name="Chao H."/>
            <person name="Dinh H."/>
            <person name="Doddapaneni H."/>
            <person name="Dugan-Rocha S."/>
            <person name="Elkadiri S."/>
            <person name="Gnanaolivu R."/>
            <person name="Hernandez B."/>
            <person name="Skinner E."/>
            <person name="Javaid M."/>
            <person name="Lee S."/>
            <person name="Li M."/>
            <person name="Ming W."/>
            <person name="Munidasa M."/>
            <person name="Muniz J."/>
            <person name="Nguyen L."/>
            <person name="Hughes D."/>
            <person name="Osuji N."/>
            <person name="Pu L.-L."/>
            <person name="Puazo M."/>
            <person name="Qu C."/>
            <person name="Quiroz J."/>
            <person name="Raj R."/>
            <person name="Weissenberger G."/>
            <person name="Xin Y."/>
            <person name="Zou X."/>
            <person name="Han Y."/>
            <person name="Worley K."/>
            <person name="Muzny D."/>
            <person name="Gibbs R."/>
        </authorList>
    </citation>
    <scope>NUCLEOTIDE SEQUENCE</scope>
    <source>
        <strain evidence="1">Sampled in the wild</strain>
    </source>
</reference>
<evidence type="ECO:0000313" key="1">
    <source>
        <dbReference type="EMBL" id="KAG8226302.1"/>
    </source>
</evidence>
<dbReference type="Proteomes" id="UP000792457">
    <property type="component" value="Unassembled WGS sequence"/>
</dbReference>
<keyword evidence="2" id="KW-1185">Reference proteome</keyword>
<protein>
    <submittedName>
        <fullName evidence="1">Uncharacterized protein</fullName>
    </submittedName>
</protein>
<gene>
    <name evidence="1" type="ORF">J437_LFUL002741</name>
</gene>
<dbReference type="EMBL" id="KZ308274">
    <property type="protein sequence ID" value="KAG8226302.1"/>
    <property type="molecule type" value="Genomic_DNA"/>
</dbReference>
<comment type="caution">
    <text evidence="1">The sequence shown here is derived from an EMBL/GenBank/DDBJ whole genome shotgun (WGS) entry which is preliminary data.</text>
</comment>
<accession>A0A8K0K289</accession>
<dbReference type="AlphaFoldDB" id="A0A8K0K289"/>
<reference evidence="1" key="1">
    <citation type="submission" date="2013-04" db="EMBL/GenBank/DDBJ databases">
        <authorList>
            <person name="Qu J."/>
            <person name="Murali S.C."/>
            <person name="Bandaranaike D."/>
            <person name="Bellair M."/>
            <person name="Blankenburg K."/>
            <person name="Chao H."/>
            <person name="Dinh H."/>
            <person name="Doddapaneni H."/>
            <person name="Downs B."/>
            <person name="Dugan-Rocha S."/>
            <person name="Elkadiri S."/>
            <person name="Gnanaolivu R.D."/>
            <person name="Hernandez B."/>
            <person name="Javaid M."/>
            <person name="Jayaseelan J.C."/>
            <person name="Lee S."/>
            <person name="Li M."/>
            <person name="Ming W."/>
            <person name="Munidasa M."/>
            <person name="Muniz J."/>
            <person name="Nguyen L."/>
            <person name="Ongeri F."/>
            <person name="Osuji N."/>
            <person name="Pu L.-L."/>
            <person name="Puazo M."/>
            <person name="Qu C."/>
            <person name="Quiroz J."/>
            <person name="Raj R."/>
            <person name="Weissenberger G."/>
            <person name="Xin Y."/>
            <person name="Zou X."/>
            <person name="Han Y."/>
            <person name="Richards S."/>
            <person name="Worley K."/>
            <person name="Muzny D."/>
            <person name="Gibbs R."/>
        </authorList>
    </citation>
    <scope>NUCLEOTIDE SEQUENCE</scope>
    <source>
        <strain evidence="1">Sampled in the wild</strain>
    </source>
</reference>
<evidence type="ECO:0000313" key="2">
    <source>
        <dbReference type="Proteomes" id="UP000792457"/>
    </source>
</evidence>
<proteinExistence type="predicted"/>